<accession>A0A177NFM8</accession>
<reference evidence="2 3" key="1">
    <citation type="submission" date="2016-03" db="EMBL/GenBank/DDBJ databases">
        <authorList>
            <person name="Ploux O."/>
        </authorList>
    </citation>
    <scope>NUCLEOTIDE SEQUENCE [LARGE SCALE GENOMIC DNA]</scope>
    <source>
        <strain evidence="2 3">R-45370</strain>
    </source>
</reference>
<dbReference type="EMBL" id="LUUI01000092">
    <property type="protein sequence ID" value="OAI16876.1"/>
    <property type="molecule type" value="Genomic_DNA"/>
</dbReference>
<dbReference type="RefSeq" id="WP_066980546.1">
    <property type="nucleotide sequence ID" value="NZ_LUUI01000092.1"/>
</dbReference>
<evidence type="ECO:0000313" key="3">
    <source>
        <dbReference type="Proteomes" id="UP000078476"/>
    </source>
</evidence>
<dbReference type="InterPro" id="IPR011486">
    <property type="entry name" value="BBP2"/>
</dbReference>
<dbReference type="Proteomes" id="UP000078476">
    <property type="component" value="Unassembled WGS sequence"/>
</dbReference>
<protein>
    <recommendedName>
        <fullName evidence="4">Porin</fullName>
    </recommendedName>
</protein>
<dbReference type="Pfam" id="PF07642">
    <property type="entry name" value="BBP2"/>
    <property type="match status" value="1"/>
</dbReference>
<keyword evidence="3" id="KW-1185">Reference proteome</keyword>
<evidence type="ECO:0008006" key="4">
    <source>
        <dbReference type="Google" id="ProtNLM"/>
    </source>
</evidence>
<proteinExistence type="predicted"/>
<dbReference type="OrthoDB" id="9775763at2"/>
<feature type="chain" id="PRO_5008069106" description="Porin" evidence="1">
    <location>
        <begin position="23"/>
        <end position="423"/>
    </location>
</feature>
<feature type="signal peptide" evidence="1">
    <location>
        <begin position="1"/>
        <end position="22"/>
    </location>
</feature>
<evidence type="ECO:0000313" key="2">
    <source>
        <dbReference type="EMBL" id="OAI16876.1"/>
    </source>
</evidence>
<evidence type="ECO:0000256" key="1">
    <source>
        <dbReference type="SAM" id="SignalP"/>
    </source>
</evidence>
<dbReference type="SUPFAM" id="SSF56935">
    <property type="entry name" value="Porins"/>
    <property type="match status" value="1"/>
</dbReference>
<comment type="caution">
    <text evidence="2">The sequence shown here is derived from an EMBL/GenBank/DDBJ whole genome shotgun (WGS) entry which is preliminary data.</text>
</comment>
<keyword evidence="1" id="KW-0732">Signal</keyword>
<dbReference type="STRING" id="980561.A1359_06680"/>
<name>A0A177NFM8_9GAMM</name>
<organism evidence="2 3">
    <name type="scientific">Methylomonas lenta</name>
    <dbReference type="NCBI Taxonomy" id="980561"/>
    <lineage>
        <taxon>Bacteria</taxon>
        <taxon>Pseudomonadati</taxon>
        <taxon>Pseudomonadota</taxon>
        <taxon>Gammaproteobacteria</taxon>
        <taxon>Methylococcales</taxon>
        <taxon>Methylococcaceae</taxon>
        <taxon>Methylomonas</taxon>
    </lineage>
</organism>
<dbReference type="AlphaFoldDB" id="A0A177NFM8"/>
<sequence length="423" mass="46190">MKKILPSLITGSLVLTAVNVLADDAAINSDQRYSHEAMDALTDDAGAIESLTDAGAIESLTGYNVNESALTKSTGIEFGGWASGGVTYASHNNPSNSNSPISFNDRINEFQFNQLNLFMEKAVEKGDSWDFGGRADWMYGMDSTKTQALGWDNKIMVEDKSSYYSVAFPQAYAEIYAPFGNGITAKVGHFYTLIGYEVVTSPDNFFYSHAYTMLYGEPFTHTGALLSYDINDMVSVTGGAVMGWDNFRESPGAWDFLGSVSVKPDDDTSIVTSLITGDTLFGGELRNTTMYSIVLSHDFTDKLHYVAQHDYGVAQSTPNSIHADWYGINQYLTYDINDKLAAGLRAEWFRDADGYRTGADGSFYAVSAGVNYSPLSWLKLRPELRYDNFAADNGAAANGMATPFDGGNENDQIGVAMDMIVTF</sequence>
<gene>
    <name evidence="2" type="ORF">A1359_06680</name>
</gene>